<proteinExistence type="predicted"/>
<dbReference type="AlphaFoldDB" id="A0A117PUT1"/>
<reference evidence="1 2" key="1">
    <citation type="submission" date="2015-10" db="EMBL/GenBank/DDBJ databases">
        <title>Draft genome sequence of Streptomyces cellostaticus DSM 40189, type strain for the species Streptomyces cellostaticus.</title>
        <authorList>
            <person name="Ruckert C."/>
            <person name="Winkler A."/>
            <person name="Kalinowski J."/>
            <person name="Kampfer P."/>
            <person name="Glaeser S."/>
        </authorList>
    </citation>
    <scope>NUCLEOTIDE SEQUENCE [LARGE SCALE GENOMIC DNA]</scope>
    <source>
        <strain evidence="1 2">DSM 40189</strain>
    </source>
</reference>
<sequence length="69" mass="7785">MILEQLSPTDGSLPGELLTELTSLYAANREFFALSGDFPNPDDIRPEQVEEAEPVWPPDLARLLDEWEV</sequence>
<dbReference type="EMBL" id="LMWL01000057">
    <property type="protein sequence ID" value="KUM92783.1"/>
    <property type="molecule type" value="Genomic_DNA"/>
</dbReference>
<keyword evidence="2" id="KW-1185">Reference proteome</keyword>
<comment type="caution">
    <text evidence="1">The sequence shown here is derived from an EMBL/GenBank/DDBJ whole genome shotgun (WGS) entry which is preliminary data.</text>
</comment>
<evidence type="ECO:0000313" key="2">
    <source>
        <dbReference type="Proteomes" id="UP000054241"/>
    </source>
</evidence>
<dbReference type="Proteomes" id="UP000054241">
    <property type="component" value="Unassembled WGS sequence"/>
</dbReference>
<dbReference type="RefSeq" id="WP_067005104.1">
    <property type="nucleotide sequence ID" value="NZ_BNDU01000006.1"/>
</dbReference>
<name>A0A117PUT1_9ACTN</name>
<evidence type="ECO:0000313" key="1">
    <source>
        <dbReference type="EMBL" id="KUM92783.1"/>
    </source>
</evidence>
<gene>
    <name evidence="1" type="ORF">AQI88_29950</name>
</gene>
<dbReference type="STRING" id="67285.AQI88_29950"/>
<protein>
    <submittedName>
        <fullName evidence="1">Uncharacterized protein</fullName>
    </submittedName>
</protein>
<organism evidence="1 2">
    <name type="scientific">Streptomyces cellostaticus</name>
    <dbReference type="NCBI Taxonomy" id="67285"/>
    <lineage>
        <taxon>Bacteria</taxon>
        <taxon>Bacillati</taxon>
        <taxon>Actinomycetota</taxon>
        <taxon>Actinomycetes</taxon>
        <taxon>Kitasatosporales</taxon>
        <taxon>Streptomycetaceae</taxon>
        <taxon>Streptomyces</taxon>
    </lineage>
</organism>
<accession>A0A117PUT1</accession>